<organism evidence="1 2">
    <name type="scientific">Pristionchus mayeri</name>
    <dbReference type="NCBI Taxonomy" id="1317129"/>
    <lineage>
        <taxon>Eukaryota</taxon>
        <taxon>Metazoa</taxon>
        <taxon>Ecdysozoa</taxon>
        <taxon>Nematoda</taxon>
        <taxon>Chromadorea</taxon>
        <taxon>Rhabditida</taxon>
        <taxon>Rhabditina</taxon>
        <taxon>Diplogasteromorpha</taxon>
        <taxon>Diplogasteroidea</taxon>
        <taxon>Neodiplogasteridae</taxon>
        <taxon>Pristionchus</taxon>
    </lineage>
</organism>
<feature type="non-terminal residue" evidence="1">
    <location>
        <position position="1"/>
    </location>
</feature>
<comment type="caution">
    <text evidence="1">The sequence shown here is derived from an EMBL/GenBank/DDBJ whole genome shotgun (WGS) entry which is preliminary data.</text>
</comment>
<dbReference type="AlphaFoldDB" id="A0AAN4YZT0"/>
<dbReference type="EMBL" id="BTRK01000001">
    <property type="protein sequence ID" value="GMR29861.1"/>
    <property type="molecule type" value="Genomic_DNA"/>
</dbReference>
<reference evidence="2" key="1">
    <citation type="submission" date="2022-10" db="EMBL/GenBank/DDBJ databases">
        <title>Genome assembly of Pristionchus species.</title>
        <authorList>
            <person name="Yoshida K."/>
            <person name="Sommer R.J."/>
        </authorList>
    </citation>
    <scope>NUCLEOTIDE SEQUENCE [LARGE SCALE GENOMIC DNA]</scope>
    <source>
        <strain evidence="2">RS5460</strain>
    </source>
</reference>
<evidence type="ECO:0000313" key="2">
    <source>
        <dbReference type="Proteomes" id="UP001328107"/>
    </source>
</evidence>
<keyword evidence="2" id="KW-1185">Reference proteome</keyword>
<name>A0AAN4YZT0_9BILA</name>
<gene>
    <name evidence="1" type="ORF">PMAYCL1PPCAC_00056</name>
</gene>
<proteinExistence type="predicted"/>
<protein>
    <submittedName>
        <fullName evidence="1">Uncharacterized protein</fullName>
    </submittedName>
</protein>
<accession>A0AAN4YZT0</accession>
<sequence>IRISGMAMRQCVASVSMKSKITHARVLNLLAIGTPMIQVRDICESSTENNLDLARKLLSKIQSREAAHPHRALIPELVRAIGVGERTLELCRPPAA</sequence>
<evidence type="ECO:0000313" key="1">
    <source>
        <dbReference type="EMBL" id="GMR29861.1"/>
    </source>
</evidence>
<dbReference type="Proteomes" id="UP001328107">
    <property type="component" value="Unassembled WGS sequence"/>
</dbReference>